<reference evidence="2" key="1">
    <citation type="submission" date="2023-07" db="EMBL/GenBank/DDBJ databases">
        <title>Genome content predicts the carbon catabolic preferences of heterotrophic bacteria.</title>
        <authorList>
            <person name="Gralka M."/>
        </authorList>
    </citation>
    <scope>NUCLEOTIDE SEQUENCE</scope>
    <source>
        <strain evidence="2">G2M05</strain>
    </source>
</reference>
<keyword evidence="1" id="KW-0472">Membrane</keyword>
<feature type="transmembrane region" description="Helical" evidence="1">
    <location>
        <begin position="12"/>
        <end position="30"/>
    </location>
</feature>
<proteinExistence type="predicted"/>
<keyword evidence="1" id="KW-0812">Transmembrane</keyword>
<evidence type="ECO:0000256" key="1">
    <source>
        <dbReference type="SAM" id="Phobius"/>
    </source>
</evidence>
<name>A0AAW7Y7F3_9GAMM</name>
<evidence type="ECO:0008006" key="4">
    <source>
        <dbReference type="Google" id="ProtNLM"/>
    </source>
</evidence>
<organism evidence="2 3">
    <name type="scientific">Photobacterium sanguinicancri</name>
    <dbReference type="NCBI Taxonomy" id="875932"/>
    <lineage>
        <taxon>Bacteria</taxon>
        <taxon>Pseudomonadati</taxon>
        <taxon>Pseudomonadota</taxon>
        <taxon>Gammaproteobacteria</taxon>
        <taxon>Vibrionales</taxon>
        <taxon>Vibrionaceae</taxon>
        <taxon>Photobacterium</taxon>
    </lineage>
</organism>
<keyword evidence="1" id="KW-1133">Transmembrane helix</keyword>
<accession>A0AAW7Y7F3</accession>
<evidence type="ECO:0000313" key="3">
    <source>
        <dbReference type="Proteomes" id="UP001170624"/>
    </source>
</evidence>
<dbReference type="AlphaFoldDB" id="A0AAW7Y7F3"/>
<comment type="caution">
    <text evidence="2">The sequence shown here is derived from an EMBL/GenBank/DDBJ whole genome shotgun (WGS) entry which is preliminary data.</text>
</comment>
<sequence length="159" mass="18717">MLPEAFNVRQVGRYKFFIWFVLILTLVFVLQNEWRKVNAKAEDVALKLIINSLYESASSLRQSWELNNRPDHMEIDGVDLHFTKLGWPLIEQNNNLDCYQLWRTLTPVNISAPYVSLLYTKEARTVTSESCVYQISTGKWLELFYENETIKFNDFVAIK</sequence>
<protein>
    <recommendedName>
        <fullName evidence="4">MSHA biogenesis protein MshF</fullName>
    </recommendedName>
</protein>
<gene>
    <name evidence="2" type="ORF">Q4568_18010</name>
</gene>
<dbReference type="EMBL" id="JAUOPU010000024">
    <property type="protein sequence ID" value="MDO6544437.1"/>
    <property type="molecule type" value="Genomic_DNA"/>
</dbReference>
<dbReference type="RefSeq" id="WP_303500860.1">
    <property type="nucleotide sequence ID" value="NZ_JAUOPU010000024.1"/>
</dbReference>
<dbReference type="Proteomes" id="UP001170624">
    <property type="component" value="Unassembled WGS sequence"/>
</dbReference>
<evidence type="ECO:0000313" key="2">
    <source>
        <dbReference type="EMBL" id="MDO6544437.1"/>
    </source>
</evidence>